<evidence type="ECO:0000259" key="16">
    <source>
        <dbReference type="PROSITE" id="PS51918"/>
    </source>
</evidence>
<dbReference type="Pfam" id="PF04055">
    <property type="entry name" value="Radical_SAM"/>
    <property type="match status" value="1"/>
</dbReference>
<evidence type="ECO:0000256" key="10">
    <source>
        <dbReference type="ARBA" id="ARBA00023004"/>
    </source>
</evidence>
<dbReference type="NCBIfam" id="TIGR00538">
    <property type="entry name" value="hemN"/>
    <property type="match status" value="1"/>
</dbReference>
<dbReference type="SFLD" id="SFLDS00029">
    <property type="entry name" value="Radical_SAM"/>
    <property type="match status" value="1"/>
</dbReference>
<dbReference type="Gene3D" id="3.80.30.20">
    <property type="entry name" value="tm_1862 like domain"/>
    <property type="match status" value="1"/>
</dbReference>
<comment type="function">
    <text evidence="13">Involved in the heme biosynthesis. Catalyzes the anaerobic oxidative decarboxylation of propionate groups of rings A and B of coproporphyrinogen III to yield the vinyl groups in protoporphyrinogen IX.</text>
</comment>
<organism evidence="17 18">
    <name type="scientific">Telluria mixta</name>
    <dbReference type="NCBI Taxonomy" id="34071"/>
    <lineage>
        <taxon>Bacteria</taxon>
        <taxon>Pseudomonadati</taxon>
        <taxon>Pseudomonadota</taxon>
        <taxon>Betaproteobacteria</taxon>
        <taxon>Burkholderiales</taxon>
        <taxon>Oxalobacteraceae</taxon>
        <taxon>Telluria group</taxon>
        <taxon>Telluria</taxon>
    </lineage>
</organism>
<dbReference type="InterPro" id="IPR058240">
    <property type="entry name" value="rSAM_sf"/>
</dbReference>
<dbReference type="InterPro" id="IPR006638">
    <property type="entry name" value="Elp3/MiaA/NifB-like_rSAM"/>
</dbReference>
<comment type="similarity">
    <text evidence="3 15">Belongs to the anaerobic coproporphyrinogen-III oxidase family.</text>
</comment>
<dbReference type="InterPro" id="IPR034505">
    <property type="entry name" value="Coproporphyrinogen-III_oxidase"/>
</dbReference>
<proteinExistence type="inferred from homology"/>
<evidence type="ECO:0000256" key="9">
    <source>
        <dbReference type="ARBA" id="ARBA00023002"/>
    </source>
</evidence>
<evidence type="ECO:0000256" key="12">
    <source>
        <dbReference type="ARBA" id="ARBA00023244"/>
    </source>
</evidence>
<gene>
    <name evidence="17" type="primary">hemN</name>
    <name evidence="17" type="ORF">NX786_13795</name>
</gene>
<evidence type="ECO:0000256" key="6">
    <source>
        <dbReference type="ARBA" id="ARBA00022490"/>
    </source>
</evidence>
<dbReference type="InterPro" id="IPR023404">
    <property type="entry name" value="rSAM_horseshoe"/>
</dbReference>
<keyword evidence="8 15" id="KW-0479">Metal-binding</keyword>
<dbReference type="EMBL" id="JANUHC010000004">
    <property type="protein sequence ID" value="MCS0630410.1"/>
    <property type="molecule type" value="Genomic_DNA"/>
</dbReference>
<dbReference type="SFLD" id="SFLDG01065">
    <property type="entry name" value="anaerobic_coproporphyrinogen-I"/>
    <property type="match status" value="1"/>
</dbReference>
<dbReference type="Gene3D" id="1.10.10.920">
    <property type="match status" value="1"/>
</dbReference>
<evidence type="ECO:0000256" key="7">
    <source>
        <dbReference type="ARBA" id="ARBA00022691"/>
    </source>
</evidence>
<keyword evidence="12 15" id="KW-0627">Porphyrin biosynthesis</keyword>
<keyword evidence="18" id="KW-1185">Reference proteome</keyword>
<dbReference type="PANTHER" id="PTHR13932">
    <property type="entry name" value="COPROPORPHYRINIGEN III OXIDASE"/>
    <property type="match status" value="1"/>
</dbReference>
<accession>A0ABT2BZ53</accession>
<evidence type="ECO:0000256" key="14">
    <source>
        <dbReference type="ARBA" id="ARBA00048321"/>
    </source>
</evidence>
<dbReference type="PROSITE" id="PS51918">
    <property type="entry name" value="RADICAL_SAM"/>
    <property type="match status" value="1"/>
</dbReference>
<dbReference type="Proteomes" id="UP001165263">
    <property type="component" value="Unassembled WGS sequence"/>
</dbReference>
<evidence type="ECO:0000313" key="17">
    <source>
        <dbReference type="EMBL" id="MCS0630410.1"/>
    </source>
</evidence>
<comment type="cofactor">
    <cofactor evidence="15">
        <name>[4Fe-4S] cluster</name>
        <dbReference type="ChEBI" id="CHEBI:49883"/>
    </cofactor>
    <text evidence="15">Binds 1 [4Fe-4S] cluster. The cluster is coordinated with 3 cysteines and an exchangeable S-adenosyl-L-methionine.</text>
</comment>
<keyword evidence="10 15" id="KW-0408">Iron</keyword>
<dbReference type="InterPro" id="IPR007197">
    <property type="entry name" value="rSAM"/>
</dbReference>
<reference evidence="17" key="1">
    <citation type="submission" date="2022-08" db="EMBL/GenBank/DDBJ databases">
        <title>Reclassification of Massilia species as members of the genera Telluria, Duganella, Pseudoduganella, Mokoshia gen. nov. and Zemynaea gen. nov. using orthogonal and non-orthogonal genome-based approaches.</title>
        <authorList>
            <person name="Bowman J.P."/>
        </authorList>
    </citation>
    <scope>NUCLEOTIDE SEQUENCE</scope>
    <source>
        <strain evidence="17">LMG 11547</strain>
    </source>
</reference>
<comment type="caution">
    <text evidence="17">The sequence shown here is derived from an EMBL/GenBank/DDBJ whole genome shotgun (WGS) entry which is preliminary data.</text>
</comment>
<evidence type="ECO:0000256" key="3">
    <source>
        <dbReference type="ARBA" id="ARBA00005493"/>
    </source>
</evidence>
<evidence type="ECO:0000256" key="4">
    <source>
        <dbReference type="ARBA" id="ARBA00011245"/>
    </source>
</evidence>
<dbReference type="CDD" id="cd01335">
    <property type="entry name" value="Radical_SAM"/>
    <property type="match status" value="1"/>
</dbReference>
<comment type="subunit">
    <text evidence="4">Monomer.</text>
</comment>
<dbReference type="GO" id="GO:0051989">
    <property type="term" value="F:coproporphyrinogen dehydrogenase activity"/>
    <property type="evidence" value="ECO:0007669"/>
    <property type="project" value="UniProtKB-EC"/>
</dbReference>
<evidence type="ECO:0000256" key="8">
    <source>
        <dbReference type="ARBA" id="ARBA00022723"/>
    </source>
</evidence>
<dbReference type="EC" id="1.3.98.3" evidence="15"/>
<evidence type="ECO:0000256" key="2">
    <source>
        <dbReference type="ARBA" id="ARBA00004785"/>
    </source>
</evidence>
<dbReference type="Pfam" id="PF06969">
    <property type="entry name" value="HemN_C"/>
    <property type="match status" value="1"/>
</dbReference>
<dbReference type="PIRSF" id="PIRSF000167">
    <property type="entry name" value="HemN"/>
    <property type="match status" value="1"/>
</dbReference>
<dbReference type="InterPro" id="IPR004558">
    <property type="entry name" value="Coprogen_oxidase_HemN"/>
</dbReference>
<dbReference type="RefSeq" id="WP_259449518.1">
    <property type="nucleotide sequence ID" value="NZ_CP119520.1"/>
</dbReference>
<comment type="pathway">
    <text evidence="2 15">Porphyrin-containing compound metabolism; protoporphyrin-IX biosynthesis; protoporphyrinogen-IX from coproporphyrinogen-III (AdoMet route): step 1/1.</text>
</comment>
<evidence type="ECO:0000256" key="13">
    <source>
        <dbReference type="ARBA" id="ARBA00024295"/>
    </source>
</evidence>
<evidence type="ECO:0000256" key="1">
    <source>
        <dbReference type="ARBA" id="ARBA00004496"/>
    </source>
</evidence>
<sequence>MHPTIEFDADLIARMTQRGPRYTSYPTADRFTPAFGAGEFAAAARPGKPLSLYVHIPFCESLCYYCACNKIITHDRAKAATYLGYLLREIDMQAALFADGAVVEQLHFGGGTPTYLSDDQMGDLLGILRSRYTFAADDVGEFSIEIDPRTVDARRIRTLRRQGFNRLSLGVQDFDEDVQRAVNRIQPEALTRDAIAAARDAGFRSISIDLIYGLPLQNVTTMTATLDKVVAAAPDRISVYNYAHMPQLFKSQKLIRDEDLPDGATKLAMLGLCIERLGAAGYVYIGMDHFARPDDELARAQRDRTLHRNFQGYSTHAEIDMVACGVSAISAVNGTYAQNEKSLEPYYARLDRGELPVARGLALSGDDLLRRDVIQKLMCDFALDLRDLAARWDVDVPARFAPELARLAELAQDGLLTVAPDRIDVTPKGRLLVRNICMVFDDYFGKPAAVPLQRMQYSRTV</sequence>
<dbReference type="InterPro" id="IPR010723">
    <property type="entry name" value="HemN_C"/>
</dbReference>
<dbReference type="PANTHER" id="PTHR13932:SF6">
    <property type="entry name" value="OXYGEN-INDEPENDENT COPROPORPHYRINOGEN III OXIDASE"/>
    <property type="match status" value="1"/>
</dbReference>
<evidence type="ECO:0000313" key="18">
    <source>
        <dbReference type="Proteomes" id="UP001165263"/>
    </source>
</evidence>
<keyword evidence="9 15" id="KW-0560">Oxidoreductase</keyword>
<comment type="subcellular location">
    <subcellularLocation>
        <location evidence="1 15">Cytoplasm</location>
    </subcellularLocation>
</comment>
<keyword evidence="6 15" id="KW-0963">Cytoplasm</keyword>
<comment type="catalytic activity">
    <reaction evidence="14 15">
        <text>coproporphyrinogen III + 2 S-adenosyl-L-methionine = protoporphyrinogen IX + 2 5'-deoxyadenosine + 2 L-methionine + 2 CO2</text>
        <dbReference type="Rhea" id="RHEA:15425"/>
        <dbReference type="ChEBI" id="CHEBI:16526"/>
        <dbReference type="ChEBI" id="CHEBI:17319"/>
        <dbReference type="ChEBI" id="CHEBI:57307"/>
        <dbReference type="ChEBI" id="CHEBI:57309"/>
        <dbReference type="ChEBI" id="CHEBI:57844"/>
        <dbReference type="ChEBI" id="CHEBI:59789"/>
        <dbReference type="EC" id="1.3.98.3"/>
    </reaction>
</comment>
<keyword evidence="7 15" id="KW-0949">S-adenosyl-L-methionine</keyword>
<evidence type="ECO:0000256" key="5">
    <source>
        <dbReference type="ARBA" id="ARBA00022485"/>
    </source>
</evidence>
<evidence type="ECO:0000256" key="11">
    <source>
        <dbReference type="ARBA" id="ARBA00023014"/>
    </source>
</evidence>
<keyword evidence="11 15" id="KW-0411">Iron-sulfur</keyword>
<evidence type="ECO:0000256" key="15">
    <source>
        <dbReference type="PIRNR" id="PIRNR000167"/>
    </source>
</evidence>
<protein>
    <recommendedName>
        <fullName evidence="15">Coproporphyrinogen-III oxidase</fullName>
        <ecNumber evidence="15">1.3.98.3</ecNumber>
    </recommendedName>
</protein>
<keyword evidence="5 15" id="KW-0004">4Fe-4S</keyword>
<name>A0ABT2BZ53_9BURK</name>
<dbReference type="SUPFAM" id="SSF102114">
    <property type="entry name" value="Radical SAM enzymes"/>
    <property type="match status" value="1"/>
</dbReference>
<dbReference type="SMART" id="SM00729">
    <property type="entry name" value="Elp3"/>
    <property type="match status" value="1"/>
</dbReference>
<feature type="domain" description="Radical SAM core" evidence="16">
    <location>
        <begin position="44"/>
        <end position="270"/>
    </location>
</feature>